<sequence length="386" mass="42037">MPYKVKRPSKTCDIEQLSQALRLKLQELGQLEAENSQLSFRHNTLAATCDVLQLLGAVRNAGQPSSAEEELMGQLQALMPSLDLLHSSSCDASTQQQQQQQQHEALSGSRNNSFESLARSSSSGSQQQQQQQQQVAMQRSASSGAAAFGGWVDIGEAETLGTLQNPMRMLLHLLRSPTCSNGSSSANGSGCAPEGYAKMTLRQLQEDYQETVNQLAQHLSFMDNPFKRNQQGDANPFVNIKRLLSRHGCMLTQLVATGQEHLVPQLMIADCVTGQQQEQHNEALYEYALQRLELSAEQQQRIQATLMCFQGLLAAIVEERQAIQSELCPQGMPAGPGGSDGAAAPPAAAAAPAEAAPPRLLKQQQPQQQQQQQQRPAQTEAAQQQQ</sequence>
<feature type="compositionally biased region" description="Low complexity" evidence="1">
    <location>
        <begin position="341"/>
        <end position="386"/>
    </location>
</feature>
<name>A0ABY8TX64_TETOB</name>
<dbReference type="EMBL" id="CP126211">
    <property type="protein sequence ID" value="WIA12887.1"/>
    <property type="molecule type" value="Genomic_DNA"/>
</dbReference>
<feature type="region of interest" description="Disordered" evidence="1">
    <location>
        <begin position="328"/>
        <end position="386"/>
    </location>
</feature>
<organism evidence="2 3">
    <name type="scientific">Tetradesmus obliquus</name>
    <name type="common">Green alga</name>
    <name type="synonym">Acutodesmus obliquus</name>
    <dbReference type="NCBI Taxonomy" id="3088"/>
    <lineage>
        <taxon>Eukaryota</taxon>
        <taxon>Viridiplantae</taxon>
        <taxon>Chlorophyta</taxon>
        <taxon>core chlorophytes</taxon>
        <taxon>Chlorophyceae</taxon>
        <taxon>CS clade</taxon>
        <taxon>Sphaeropleales</taxon>
        <taxon>Scenedesmaceae</taxon>
        <taxon>Tetradesmus</taxon>
    </lineage>
</organism>
<evidence type="ECO:0000256" key="1">
    <source>
        <dbReference type="SAM" id="MobiDB-lite"/>
    </source>
</evidence>
<evidence type="ECO:0000313" key="3">
    <source>
        <dbReference type="Proteomes" id="UP001244341"/>
    </source>
</evidence>
<evidence type="ECO:0008006" key="4">
    <source>
        <dbReference type="Google" id="ProtNLM"/>
    </source>
</evidence>
<feature type="region of interest" description="Disordered" evidence="1">
    <location>
        <begin position="88"/>
        <end position="139"/>
    </location>
</feature>
<gene>
    <name evidence="2" type="ORF">OEZ85_006507</name>
</gene>
<dbReference type="Proteomes" id="UP001244341">
    <property type="component" value="Chromosome 4b"/>
</dbReference>
<proteinExistence type="predicted"/>
<keyword evidence="3" id="KW-1185">Reference proteome</keyword>
<reference evidence="2 3" key="1">
    <citation type="submission" date="2023-05" db="EMBL/GenBank/DDBJ databases">
        <title>A 100% complete, gapless, phased diploid assembly of the Scenedesmus obliquus UTEX 3031 genome.</title>
        <authorList>
            <person name="Biondi T.C."/>
            <person name="Hanschen E.R."/>
            <person name="Kwon T."/>
            <person name="Eng W."/>
            <person name="Kruse C.P.S."/>
            <person name="Koehler S.I."/>
            <person name="Kunde Y."/>
            <person name="Gleasner C.D."/>
            <person name="You Mak K.T."/>
            <person name="Polle J."/>
            <person name="Hovde B.T."/>
            <person name="Starkenburg S.R."/>
        </authorList>
    </citation>
    <scope>NUCLEOTIDE SEQUENCE [LARGE SCALE GENOMIC DNA]</scope>
    <source>
        <strain evidence="2 3">DOE0152z</strain>
    </source>
</reference>
<accession>A0ABY8TX64</accession>
<feature type="compositionally biased region" description="Low complexity" evidence="1">
    <location>
        <begin position="113"/>
        <end position="139"/>
    </location>
</feature>
<protein>
    <recommendedName>
        <fullName evidence="4">Mediator of RNA polymerase II transcription subunit 10</fullName>
    </recommendedName>
</protein>
<evidence type="ECO:0000313" key="2">
    <source>
        <dbReference type="EMBL" id="WIA12887.1"/>
    </source>
</evidence>